<dbReference type="Pfam" id="PF00078">
    <property type="entry name" value="RVT_1"/>
    <property type="match status" value="1"/>
</dbReference>
<dbReference type="InterPro" id="IPR043128">
    <property type="entry name" value="Rev_trsase/Diguanyl_cyclase"/>
</dbReference>
<sequence length="631" mass="71350">MHDISPDIISHRLSVNPAVRPVRQKRRAYDPKRYEAMRAEVDRLSSIRFIREVDYPTWLANVVMVRKPRKGWRMCVDYTNLNRACPKDSFLLPRIDQLVDATAGHALLSFMDAYSGYNQIFMHPEDQAHTSFIIDRGLYCYKVMPFGLKNAGAMYQRLVNHLFAPLIGNTMEVYVDDMLVKSRTADQHIPNLSAMFTILKQYKMRLNPTKCAFGVASGKFLGFMISQMGIEANPEKIQAILDMTIPKTIKDIQSLTGRVAALTRFISKATDRCAPFFKALKGTKRNITWTAECETAFSELKEYMGRAPLLSTPEHGDILVIYLSVSASAVSSVLIRSKDNAEYPVHYVSKALQDAEVRYPDIEKLAFALVVSARRLRPYFQAHTIHVLTNQPLRQVLQKPETSGRLVKWAIELGEFDIHYKPRPAMRGQAVADFLSEFTEPQASAATQLITESNPSPSQDQTPTKCTLDLTQPLWTLFVDGSSNAQGCGAGLVLVSPDKVALEYALRFKFQASNNEAEYEALLADPASKRLAPRQPRLLPCRRKTHFRGARHLPKLPAAKPNIQDTCRHHNGLHKVPHWNFVQSPHFHLPINREQYPRSHQLISPRASALFPAVDPAHLITKLDSILARPF</sequence>
<dbReference type="Gene3D" id="3.30.420.10">
    <property type="entry name" value="Ribonuclease H-like superfamily/Ribonuclease H"/>
    <property type="match status" value="1"/>
</dbReference>
<dbReference type="EMBL" id="JAJFAZ020000004">
    <property type="protein sequence ID" value="KAI5335882.1"/>
    <property type="molecule type" value="Genomic_DNA"/>
</dbReference>
<organism evidence="3 4">
    <name type="scientific">Prunus dulcis</name>
    <name type="common">Almond</name>
    <name type="synonym">Amygdalus dulcis</name>
    <dbReference type="NCBI Taxonomy" id="3755"/>
    <lineage>
        <taxon>Eukaryota</taxon>
        <taxon>Viridiplantae</taxon>
        <taxon>Streptophyta</taxon>
        <taxon>Embryophyta</taxon>
        <taxon>Tracheophyta</taxon>
        <taxon>Spermatophyta</taxon>
        <taxon>Magnoliopsida</taxon>
        <taxon>eudicotyledons</taxon>
        <taxon>Gunneridae</taxon>
        <taxon>Pentapetalae</taxon>
        <taxon>rosids</taxon>
        <taxon>fabids</taxon>
        <taxon>Rosales</taxon>
        <taxon>Rosaceae</taxon>
        <taxon>Amygdaloideae</taxon>
        <taxon>Amygdaleae</taxon>
        <taxon>Prunus</taxon>
    </lineage>
</organism>
<gene>
    <name evidence="3" type="ORF">L3X38_026016</name>
</gene>
<dbReference type="Gene3D" id="3.30.70.270">
    <property type="match status" value="2"/>
</dbReference>
<reference evidence="3 4" key="1">
    <citation type="journal article" date="2022" name="G3 (Bethesda)">
        <title>Whole-genome sequence and methylome profiling of the almond [Prunus dulcis (Mill.) D.A. Webb] cultivar 'Nonpareil'.</title>
        <authorList>
            <person name="D'Amico-Willman K.M."/>
            <person name="Ouma W.Z."/>
            <person name="Meulia T."/>
            <person name="Sideli G.M."/>
            <person name="Gradziel T.M."/>
            <person name="Fresnedo-Ramirez J."/>
        </authorList>
    </citation>
    <scope>NUCLEOTIDE SEQUENCE [LARGE SCALE GENOMIC DNA]</scope>
    <source>
        <strain evidence="3">Clone GOH B32 T37-40</strain>
    </source>
</reference>
<proteinExistence type="predicted"/>
<dbReference type="AlphaFoldDB" id="A0AAD4W5I4"/>
<dbReference type="InterPro" id="IPR036397">
    <property type="entry name" value="RNaseH_sf"/>
</dbReference>
<dbReference type="SUPFAM" id="SSF53098">
    <property type="entry name" value="Ribonuclease H-like"/>
    <property type="match status" value="1"/>
</dbReference>
<dbReference type="PANTHER" id="PTHR37984:SF5">
    <property type="entry name" value="PROTEIN NYNRIN-LIKE"/>
    <property type="match status" value="1"/>
</dbReference>
<keyword evidence="1" id="KW-0511">Multifunctional enzyme</keyword>
<dbReference type="GO" id="GO:0003824">
    <property type="term" value="F:catalytic activity"/>
    <property type="evidence" value="ECO:0007669"/>
    <property type="project" value="UniProtKB-KW"/>
</dbReference>
<dbReference type="Pfam" id="PF17919">
    <property type="entry name" value="RT_RNaseH_2"/>
    <property type="match status" value="1"/>
</dbReference>
<evidence type="ECO:0000313" key="4">
    <source>
        <dbReference type="Proteomes" id="UP001054821"/>
    </source>
</evidence>
<dbReference type="SUPFAM" id="SSF56672">
    <property type="entry name" value="DNA/RNA polymerases"/>
    <property type="match status" value="1"/>
</dbReference>
<evidence type="ECO:0000313" key="3">
    <source>
        <dbReference type="EMBL" id="KAI5335882.1"/>
    </source>
</evidence>
<keyword evidence="4" id="KW-1185">Reference proteome</keyword>
<dbReference type="InterPro" id="IPR000477">
    <property type="entry name" value="RT_dom"/>
</dbReference>
<name>A0AAD4W5I4_PRUDU</name>
<dbReference type="InterPro" id="IPR043502">
    <property type="entry name" value="DNA/RNA_pol_sf"/>
</dbReference>
<dbReference type="InterPro" id="IPR041577">
    <property type="entry name" value="RT_RNaseH_2"/>
</dbReference>
<dbReference type="Proteomes" id="UP001054821">
    <property type="component" value="Chromosome 4"/>
</dbReference>
<protein>
    <recommendedName>
        <fullName evidence="2">Reverse transcriptase domain-containing protein</fullName>
    </recommendedName>
</protein>
<dbReference type="PANTHER" id="PTHR37984">
    <property type="entry name" value="PROTEIN CBG26694"/>
    <property type="match status" value="1"/>
</dbReference>
<evidence type="ECO:0000259" key="2">
    <source>
        <dbReference type="PROSITE" id="PS50878"/>
    </source>
</evidence>
<accession>A0AAD4W5I4</accession>
<dbReference type="GO" id="GO:0003676">
    <property type="term" value="F:nucleic acid binding"/>
    <property type="evidence" value="ECO:0007669"/>
    <property type="project" value="InterPro"/>
</dbReference>
<dbReference type="CDD" id="cd01647">
    <property type="entry name" value="RT_LTR"/>
    <property type="match status" value="1"/>
</dbReference>
<dbReference type="InterPro" id="IPR012337">
    <property type="entry name" value="RNaseH-like_sf"/>
</dbReference>
<evidence type="ECO:0000256" key="1">
    <source>
        <dbReference type="ARBA" id="ARBA00023268"/>
    </source>
</evidence>
<feature type="domain" description="Reverse transcriptase" evidence="2">
    <location>
        <begin position="46"/>
        <end position="225"/>
    </location>
</feature>
<dbReference type="InterPro" id="IPR050951">
    <property type="entry name" value="Retrovirus_Pol_polyprotein"/>
</dbReference>
<dbReference type="PROSITE" id="PS50878">
    <property type="entry name" value="RT_POL"/>
    <property type="match status" value="1"/>
</dbReference>
<comment type="caution">
    <text evidence="3">The sequence shown here is derived from an EMBL/GenBank/DDBJ whole genome shotgun (WGS) entry which is preliminary data.</text>
</comment>
<dbReference type="Gene3D" id="3.10.10.10">
    <property type="entry name" value="HIV Type 1 Reverse Transcriptase, subunit A, domain 1"/>
    <property type="match status" value="1"/>
</dbReference>